<evidence type="ECO:0000313" key="3">
    <source>
        <dbReference type="Proteomes" id="UP001501676"/>
    </source>
</evidence>
<feature type="region of interest" description="Disordered" evidence="1">
    <location>
        <begin position="1"/>
        <end position="23"/>
    </location>
</feature>
<organism evidence="2 3">
    <name type="scientific">Cryptosporangium minutisporangium</name>
    <dbReference type="NCBI Taxonomy" id="113569"/>
    <lineage>
        <taxon>Bacteria</taxon>
        <taxon>Bacillati</taxon>
        <taxon>Actinomycetota</taxon>
        <taxon>Actinomycetes</taxon>
        <taxon>Cryptosporangiales</taxon>
        <taxon>Cryptosporangiaceae</taxon>
        <taxon>Cryptosporangium</taxon>
    </lineage>
</organism>
<keyword evidence="3" id="KW-1185">Reference proteome</keyword>
<dbReference type="RefSeq" id="WP_345727642.1">
    <property type="nucleotide sequence ID" value="NZ_BAAAYN010000011.1"/>
</dbReference>
<sequence length="67" mass="7048">MTGTGESPGPLGPLRDDELDADLTPEQLAAEQAAAREALRRLHVPVDGVCDWCGQPFPCPDFSGGGR</sequence>
<evidence type="ECO:0000256" key="1">
    <source>
        <dbReference type="SAM" id="MobiDB-lite"/>
    </source>
</evidence>
<comment type="caution">
    <text evidence="2">The sequence shown here is derived from an EMBL/GenBank/DDBJ whole genome shotgun (WGS) entry which is preliminary data.</text>
</comment>
<accession>A0ABP6SUX0</accession>
<name>A0ABP6SUX0_9ACTN</name>
<protein>
    <submittedName>
        <fullName evidence="2">Uncharacterized protein</fullName>
    </submittedName>
</protein>
<reference evidence="3" key="1">
    <citation type="journal article" date="2019" name="Int. J. Syst. Evol. Microbiol.">
        <title>The Global Catalogue of Microorganisms (GCM) 10K type strain sequencing project: providing services to taxonomists for standard genome sequencing and annotation.</title>
        <authorList>
            <consortium name="The Broad Institute Genomics Platform"/>
            <consortium name="The Broad Institute Genome Sequencing Center for Infectious Disease"/>
            <person name="Wu L."/>
            <person name="Ma J."/>
        </authorList>
    </citation>
    <scope>NUCLEOTIDE SEQUENCE [LARGE SCALE GENOMIC DNA]</scope>
    <source>
        <strain evidence="3">JCM 9458</strain>
    </source>
</reference>
<evidence type="ECO:0000313" key="2">
    <source>
        <dbReference type="EMBL" id="GAA3385473.1"/>
    </source>
</evidence>
<gene>
    <name evidence="2" type="ORF">GCM10020369_19150</name>
</gene>
<dbReference type="EMBL" id="BAAAYN010000011">
    <property type="protein sequence ID" value="GAA3385473.1"/>
    <property type="molecule type" value="Genomic_DNA"/>
</dbReference>
<proteinExistence type="predicted"/>
<dbReference type="Proteomes" id="UP001501676">
    <property type="component" value="Unassembled WGS sequence"/>
</dbReference>